<name>A0ABX3Z215_9STAP</name>
<feature type="domain" description="VOC" evidence="1">
    <location>
        <begin position="1"/>
        <end position="60"/>
    </location>
</feature>
<evidence type="ECO:0000313" key="3">
    <source>
        <dbReference type="Proteomes" id="UP000195208"/>
    </source>
</evidence>
<protein>
    <recommendedName>
        <fullName evidence="1">VOC domain-containing protein</fullName>
    </recommendedName>
</protein>
<organism evidence="2 3">
    <name type="scientific">Staphylococcus agnetis</name>
    <dbReference type="NCBI Taxonomy" id="985762"/>
    <lineage>
        <taxon>Bacteria</taxon>
        <taxon>Bacillati</taxon>
        <taxon>Bacillota</taxon>
        <taxon>Bacilli</taxon>
        <taxon>Bacillales</taxon>
        <taxon>Staphylococcaceae</taxon>
        <taxon>Staphylococcus</taxon>
    </lineage>
</organism>
<reference evidence="2 3" key="1">
    <citation type="submission" date="2017-04" db="EMBL/GenBank/DDBJ databases">
        <title>Staphylococcus agnetis, a potential pathogen in the broiler production.</title>
        <authorList>
            <person name="Poulsen L."/>
        </authorList>
    </citation>
    <scope>NUCLEOTIDE SEQUENCE [LARGE SCALE GENOMIC DNA]</scope>
    <source>
        <strain evidence="2 3">723_310714_2_2_spleen</strain>
    </source>
</reference>
<dbReference type="InterPro" id="IPR029068">
    <property type="entry name" value="Glyas_Bleomycin-R_OHBP_Dase"/>
</dbReference>
<dbReference type="SUPFAM" id="SSF54593">
    <property type="entry name" value="Glyoxalase/Bleomycin resistance protein/Dihydroxybiphenyl dioxygenase"/>
    <property type="match status" value="1"/>
</dbReference>
<dbReference type="Proteomes" id="UP000195208">
    <property type="component" value="Unassembled WGS sequence"/>
</dbReference>
<dbReference type="InterPro" id="IPR004360">
    <property type="entry name" value="Glyas_Fos-R_dOase_dom"/>
</dbReference>
<dbReference type="InterPro" id="IPR037523">
    <property type="entry name" value="VOC_core"/>
</dbReference>
<evidence type="ECO:0000313" key="2">
    <source>
        <dbReference type="EMBL" id="OTW30941.1"/>
    </source>
</evidence>
<dbReference type="EMBL" id="NEFX01000014">
    <property type="protein sequence ID" value="OTW30941.1"/>
    <property type="molecule type" value="Genomic_DNA"/>
</dbReference>
<gene>
    <name evidence="2" type="ORF">B9M88_07800</name>
</gene>
<evidence type="ECO:0000259" key="1">
    <source>
        <dbReference type="PROSITE" id="PS51819"/>
    </source>
</evidence>
<dbReference type="Pfam" id="PF00903">
    <property type="entry name" value="Glyoxalase"/>
    <property type="match status" value="1"/>
</dbReference>
<sequence>MQIGYTHLALSISEKDFEDWYYWLKVNKVNILKGRNRDIKEKNSIYFTDPDGYLLELYTGTLMDRINYYNHLDNDTKCFE</sequence>
<keyword evidence="3" id="KW-1185">Reference proteome</keyword>
<proteinExistence type="predicted"/>
<comment type="caution">
    <text evidence="2">The sequence shown here is derived from an EMBL/GenBank/DDBJ whole genome shotgun (WGS) entry which is preliminary data.</text>
</comment>
<dbReference type="PROSITE" id="PS51819">
    <property type="entry name" value="VOC"/>
    <property type="match status" value="1"/>
</dbReference>
<dbReference type="Gene3D" id="3.10.180.10">
    <property type="entry name" value="2,3-Dihydroxybiphenyl 1,2-Dioxygenase, domain 1"/>
    <property type="match status" value="1"/>
</dbReference>
<accession>A0ABX3Z215</accession>